<evidence type="ECO:0000256" key="1">
    <source>
        <dbReference type="ARBA" id="ARBA00022737"/>
    </source>
</evidence>
<sequence>MTERIWPPGVVPYTPALHVAAWYGCPDIIHLLINHGVDLDKLAAAGEMMTEDIRPKRWIQAEYTALQVAMERGHLEAVKILSQAGASHCIFKADARLPQGVVVPGMSLHYASLVQDYELVKWLVESGYQADVNALDESGMPPLAYWSILGTQDSIGDYLIRKGASPNLMVSDDCNLLLDACWHGRFEAALMLLRHGASVNNTSRLFTTPLLASCVKFNRFRRDWGLRLEDAETNWPEVHGQYSLFVDRGLDRPALRKWECLRAVVVQKLIDAGADVEDTSNGDASPLLLASRSFLAPVVSSLLEAGASVKAGDSSGQNALLAALKSECDLSKPRLDTVLYLLEACCDVRQTAENGESVLHAIGFSIENYMFGRDIWDDTLLRLLLERGADAQARAYCGIPAFHLFSASGNYILGYAACKMLIGYGVCEDLAKEELCAVINHHFWNGPGSEEPGTKERSAILEMLLEVYARRFVSDWRPYLQDLPMVKDNALVKEVLETVCQDCNPTGYSTQFAWLVAELRRGADLRERPRFRSPNTIRTDRRVRFDTASTE</sequence>
<dbReference type="Gene3D" id="1.25.40.20">
    <property type="entry name" value="Ankyrin repeat-containing domain"/>
    <property type="match status" value="3"/>
</dbReference>
<keyword evidence="5" id="KW-1185">Reference proteome</keyword>
<dbReference type="Proteomes" id="UP001396898">
    <property type="component" value="Unassembled WGS sequence"/>
</dbReference>
<gene>
    <name evidence="4" type="ORF">PG991_012567</name>
</gene>
<dbReference type="EMBL" id="JAQQWI010000017">
    <property type="protein sequence ID" value="KAK8006270.1"/>
    <property type="molecule type" value="Genomic_DNA"/>
</dbReference>
<comment type="caution">
    <text evidence="4">The sequence shown here is derived from an EMBL/GenBank/DDBJ whole genome shotgun (WGS) entry which is preliminary data.</text>
</comment>
<accession>A0ABR1RA22</accession>
<reference evidence="4 5" key="1">
    <citation type="submission" date="2023-01" db="EMBL/GenBank/DDBJ databases">
        <title>Analysis of 21 Apiospora genomes using comparative genomics revels a genus with tremendous synthesis potential of carbohydrate active enzymes and secondary metabolites.</title>
        <authorList>
            <person name="Sorensen T."/>
        </authorList>
    </citation>
    <scope>NUCLEOTIDE SEQUENCE [LARGE SCALE GENOMIC DNA]</scope>
    <source>
        <strain evidence="4 5">CBS 20057</strain>
    </source>
</reference>
<evidence type="ECO:0000256" key="2">
    <source>
        <dbReference type="ARBA" id="ARBA00023043"/>
    </source>
</evidence>
<dbReference type="Pfam" id="PF00023">
    <property type="entry name" value="Ank"/>
    <property type="match status" value="1"/>
</dbReference>
<feature type="repeat" description="ANK" evidence="3">
    <location>
        <begin position="16"/>
        <end position="44"/>
    </location>
</feature>
<keyword evidence="2 3" id="KW-0040">ANK repeat</keyword>
<dbReference type="SMART" id="SM00248">
    <property type="entry name" value="ANK"/>
    <property type="match status" value="6"/>
</dbReference>
<proteinExistence type="predicted"/>
<dbReference type="InterPro" id="IPR002110">
    <property type="entry name" value="Ankyrin_rpt"/>
</dbReference>
<evidence type="ECO:0000313" key="4">
    <source>
        <dbReference type="EMBL" id="KAK8006270.1"/>
    </source>
</evidence>
<name>A0ABR1RA22_9PEZI</name>
<dbReference type="PANTHER" id="PTHR24126">
    <property type="entry name" value="ANKYRIN REPEAT, PH AND SEC7 DOMAIN CONTAINING PROTEIN SECG-RELATED"/>
    <property type="match status" value="1"/>
</dbReference>
<protein>
    <submittedName>
        <fullName evidence="4">Ankyrin repeat-containing domain protein</fullName>
    </submittedName>
</protein>
<dbReference type="PROSITE" id="PS51257">
    <property type="entry name" value="PROKAR_LIPOPROTEIN"/>
    <property type="match status" value="1"/>
</dbReference>
<dbReference type="PANTHER" id="PTHR24126:SF14">
    <property type="entry name" value="ANK_REP_REGION DOMAIN-CONTAINING PROTEIN"/>
    <property type="match status" value="1"/>
</dbReference>
<dbReference type="Pfam" id="PF12796">
    <property type="entry name" value="Ank_2"/>
    <property type="match status" value="1"/>
</dbReference>
<evidence type="ECO:0000313" key="5">
    <source>
        <dbReference type="Proteomes" id="UP001396898"/>
    </source>
</evidence>
<keyword evidence="1" id="KW-0677">Repeat</keyword>
<organism evidence="4 5">
    <name type="scientific">Apiospora marii</name>
    <dbReference type="NCBI Taxonomy" id="335849"/>
    <lineage>
        <taxon>Eukaryota</taxon>
        <taxon>Fungi</taxon>
        <taxon>Dikarya</taxon>
        <taxon>Ascomycota</taxon>
        <taxon>Pezizomycotina</taxon>
        <taxon>Sordariomycetes</taxon>
        <taxon>Xylariomycetidae</taxon>
        <taxon>Amphisphaeriales</taxon>
        <taxon>Apiosporaceae</taxon>
        <taxon>Apiospora</taxon>
    </lineage>
</organism>
<evidence type="ECO:0000256" key="3">
    <source>
        <dbReference type="PROSITE-ProRule" id="PRU00023"/>
    </source>
</evidence>
<dbReference type="PROSITE" id="PS50088">
    <property type="entry name" value="ANK_REPEAT"/>
    <property type="match status" value="1"/>
</dbReference>
<dbReference type="InterPro" id="IPR036770">
    <property type="entry name" value="Ankyrin_rpt-contain_sf"/>
</dbReference>
<dbReference type="SUPFAM" id="SSF48403">
    <property type="entry name" value="Ankyrin repeat"/>
    <property type="match status" value="2"/>
</dbReference>